<proteinExistence type="predicted"/>
<keyword evidence="3 6" id="KW-1133">Transmembrane helix</keyword>
<dbReference type="InterPro" id="IPR000326">
    <property type="entry name" value="PAP2/HPO"/>
</dbReference>
<organism evidence="9 10">
    <name type="scientific">Diatrype stigma</name>
    <dbReference type="NCBI Taxonomy" id="117547"/>
    <lineage>
        <taxon>Eukaryota</taxon>
        <taxon>Fungi</taxon>
        <taxon>Dikarya</taxon>
        <taxon>Ascomycota</taxon>
        <taxon>Pezizomycotina</taxon>
        <taxon>Sordariomycetes</taxon>
        <taxon>Xylariomycetidae</taxon>
        <taxon>Xylariales</taxon>
        <taxon>Diatrypaceae</taxon>
        <taxon>Diatrype</taxon>
    </lineage>
</organism>
<feature type="domain" description="Phosphatidic acid phosphatase type 2/haloperoxidase" evidence="8">
    <location>
        <begin position="200"/>
        <end position="338"/>
    </location>
</feature>
<comment type="subcellular location">
    <subcellularLocation>
        <location evidence="1">Membrane</location>
        <topology evidence="1">Multi-pass membrane protein</topology>
    </subcellularLocation>
</comment>
<dbReference type="GO" id="GO:0016020">
    <property type="term" value="C:membrane"/>
    <property type="evidence" value="ECO:0007669"/>
    <property type="project" value="UniProtKB-SubCell"/>
</dbReference>
<dbReference type="EMBL" id="JAKJXP020000013">
    <property type="protein sequence ID" value="KAK7755434.1"/>
    <property type="molecule type" value="Genomic_DNA"/>
</dbReference>
<dbReference type="SUPFAM" id="SSF48317">
    <property type="entry name" value="Acid phosphatase/Vanadium-dependent haloperoxidase"/>
    <property type="match status" value="1"/>
</dbReference>
<feature type="transmembrane region" description="Helical" evidence="6">
    <location>
        <begin position="319"/>
        <end position="337"/>
    </location>
</feature>
<evidence type="ECO:0000256" key="2">
    <source>
        <dbReference type="ARBA" id="ARBA00022692"/>
    </source>
</evidence>
<evidence type="ECO:0000313" key="10">
    <source>
        <dbReference type="Proteomes" id="UP001320420"/>
    </source>
</evidence>
<dbReference type="AlphaFoldDB" id="A0AAN9YV31"/>
<feature type="transmembrane region" description="Helical" evidence="6">
    <location>
        <begin position="173"/>
        <end position="196"/>
    </location>
</feature>
<evidence type="ECO:0000256" key="7">
    <source>
        <dbReference type="SAM" id="SignalP"/>
    </source>
</evidence>
<comment type="caution">
    <text evidence="9">The sequence shown here is derived from an EMBL/GenBank/DDBJ whole genome shotgun (WGS) entry which is preliminary data.</text>
</comment>
<feature type="chain" id="PRO_5042931574" evidence="7">
    <location>
        <begin position="25"/>
        <end position="420"/>
    </location>
</feature>
<keyword evidence="9" id="KW-0808">Transferase</keyword>
<feature type="compositionally biased region" description="Basic and acidic residues" evidence="5">
    <location>
        <begin position="378"/>
        <end position="388"/>
    </location>
</feature>
<dbReference type="GO" id="GO:0070916">
    <property type="term" value="C:inositol phosphoceramide synthase complex"/>
    <property type="evidence" value="ECO:0007669"/>
    <property type="project" value="TreeGrafter"/>
</dbReference>
<keyword evidence="4 6" id="KW-0472">Membrane</keyword>
<evidence type="ECO:0000256" key="5">
    <source>
        <dbReference type="SAM" id="MobiDB-lite"/>
    </source>
</evidence>
<dbReference type="GO" id="GO:0006676">
    <property type="term" value="P:mannosyl diphosphorylinositol ceramide metabolic process"/>
    <property type="evidence" value="ECO:0007669"/>
    <property type="project" value="TreeGrafter"/>
</dbReference>
<keyword evidence="7" id="KW-0732">Signal</keyword>
<evidence type="ECO:0000256" key="6">
    <source>
        <dbReference type="SAM" id="Phobius"/>
    </source>
</evidence>
<dbReference type="Pfam" id="PF14378">
    <property type="entry name" value="PAP2_3"/>
    <property type="match status" value="1"/>
</dbReference>
<evidence type="ECO:0000256" key="4">
    <source>
        <dbReference type="ARBA" id="ARBA00023136"/>
    </source>
</evidence>
<protein>
    <submittedName>
        <fullName evidence="9">Phosphatidylinositol:ceramide phosphoinositol transferase (IPC synthase)</fullName>
    </submittedName>
</protein>
<dbReference type="InterPro" id="IPR036938">
    <property type="entry name" value="PAP2/HPO_sf"/>
</dbReference>
<dbReference type="PANTHER" id="PTHR31310:SF11">
    <property type="entry name" value="INOSITOL PHOSPHORYLCERAMIDE SYNTHASE CATALYTIC SUBUNIT AUR1"/>
    <property type="match status" value="1"/>
</dbReference>
<feature type="signal peptide" evidence="7">
    <location>
        <begin position="1"/>
        <end position="24"/>
    </location>
</feature>
<feature type="transmembrane region" description="Helical" evidence="6">
    <location>
        <begin position="84"/>
        <end position="103"/>
    </location>
</feature>
<feature type="transmembrane region" description="Helical" evidence="6">
    <location>
        <begin position="109"/>
        <end position="131"/>
    </location>
</feature>
<dbReference type="InterPro" id="IPR052185">
    <property type="entry name" value="IPC_Synthase-Related"/>
</dbReference>
<accession>A0AAN9YV31</accession>
<feature type="compositionally biased region" description="Polar residues" evidence="5">
    <location>
        <begin position="395"/>
        <end position="420"/>
    </location>
</feature>
<reference evidence="9 10" key="1">
    <citation type="submission" date="2024-02" db="EMBL/GenBank/DDBJ databases">
        <title>De novo assembly and annotation of 12 fungi associated with fruit tree decline syndrome in Ontario, Canada.</title>
        <authorList>
            <person name="Sulman M."/>
            <person name="Ellouze W."/>
            <person name="Ilyukhin E."/>
        </authorList>
    </citation>
    <scope>NUCLEOTIDE SEQUENCE [LARGE SCALE GENOMIC DNA]</scope>
    <source>
        <strain evidence="9 10">M11/M66-122</strain>
    </source>
</reference>
<evidence type="ECO:0000313" key="9">
    <source>
        <dbReference type="EMBL" id="KAK7755434.1"/>
    </source>
</evidence>
<sequence>MQKLNYTLLNLAVLGLSVSNFVSSHLTSHLSRLNLGRIPEVFSYRRLEKSPEAPLSAEEDVTTLKTSFSIEESLRRLRRRKWSIFDIQYVALASLTVVCLWMIEPAAPILKTAAFLGYMLLLFMPVTSHFVPYDIRPLVSVKVLPALEDILYGADLSNILSEYTHPVLDVLAWFPYGIGHFGLPAITSALLFLFAAPGTAPRFARSFGWMSIAGVALQLLFPCTPPWYEKVHGLAEPAAYGMAGSPAGLARIDALLGLDLYTTSFTTAPVPFGAFPSLHAADAALEAMFLGHCFPRLRGFCAFYVAWLCWATMYLNHHYAVDLVGGIAIAAAIFWTVRARWLPLQLPDKAHRWEYAAGAGEGGMGPLRKGVDEEMGLRRRDSDLDSDHSASSASTLCGSPLTPTGENQWTRDSASSKRSS</sequence>
<dbReference type="GO" id="GO:0030148">
    <property type="term" value="P:sphingolipid biosynthetic process"/>
    <property type="evidence" value="ECO:0007669"/>
    <property type="project" value="TreeGrafter"/>
</dbReference>
<gene>
    <name evidence="9" type="primary">AUR1</name>
    <name evidence="9" type="ORF">SLS62_002662</name>
</gene>
<dbReference type="Proteomes" id="UP001320420">
    <property type="component" value="Unassembled WGS sequence"/>
</dbReference>
<dbReference type="PANTHER" id="PTHR31310">
    <property type="match status" value="1"/>
</dbReference>
<keyword evidence="10" id="KW-1185">Reference proteome</keyword>
<evidence type="ECO:0000259" key="8">
    <source>
        <dbReference type="SMART" id="SM00014"/>
    </source>
</evidence>
<dbReference type="Gene3D" id="1.20.144.10">
    <property type="entry name" value="Phosphatidic acid phosphatase type 2/haloperoxidase"/>
    <property type="match status" value="1"/>
</dbReference>
<feature type="region of interest" description="Disordered" evidence="5">
    <location>
        <begin position="378"/>
        <end position="420"/>
    </location>
</feature>
<dbReference type="SMART" id="SM00014">
    <property type="entry name" value="acidPPc"/>
    <property type="match status" value="1"/>
</dbReference>
<dbReference type="GO" id="GO:0016740">
    <property type="term" value="F:transferase activity"/>
    <property type="evidence" value="ECO:0007669"/>
    <property type="project" value="UniProtKB-KW"/>
</dbReference>
<dbReference type="InterPro" id="IPR026841">
    <property type="entry name" value="Aur1/Ipt1"/>
</dbReference>
<evidence type="ECO:0000256" key="1">
    <source>
        <dbReference type="ARBA" id="ARBA00004141"/>
    </source>
</evidence>
<evidence type="ECO:0000256" key="3">
    <source>
        <dbReference type="ARBA" id="ARBA00022989"/>
    </source>
</evidence>
<keyword evidence="2 6" id="KW-0812">Transmembrane</keyword>
<name>A0AAN9YV31_9PEZI</name>
<dbReference type="CDD" id="cd03386">
    <property type="entry name" value="PAP2_Aur1_like"/>
    <property type="match status" value="1"/>
</dbReference>